<keyword evidence="2 3" id="KW-0808">Transferase</keyword>
<evidence type="ECO:0000313" key="3">
    <source>
        <dbReference type="EMBL" id="EKV12045.1"/>
    </source>
</evidence>
<dbReference type="eggNOG" id="KOG1192">
    <property type="taxonomic scope" value="Eukaryota"/>
</dbReference>
<dbReference type="HOGENOM" id="CLU_036519_2_0_1"/>
<comment type="caution">
    <text evidence="3">The sequence shown here is derived from an EMBL/GenBank/DDBJ whole genome shotgun (WGS) entry which is preliminary data.</text>
</comment>
<dbReference type="AlphaFoldDB" id="K9FQS7"/>
<dbReference type="InterPro" id="IPR050271">
    <property type="entry name" value="UDP-glycosyltransferase"/>
</dbReference>
<keyword evidence="4" id="KW-1185">Reference proteome</keyword>
<dbReference type="SUPFAM" id="SSF53756">
    <property type="entry name" value="UDP-Glycosyltransferase/glycogen phosphorylase"/>
    <property type="match status" value="1"/>
</dbReference>
<dbReference type="OrthoDB" id="5835829at2759"/>
<evidence type="ECO:0000256" key="1">
    <source>
        <dbReference type="ARBA" id="ARBA00022676"/>
    </source>
</evidence>
<dbReference type="STRING" id="1170229.K9FQS7"/>
<dbReference type="CDD" id="cd03784">
    <property type="entry name" value="GT1_Gtf-like"/>
    <property type="match status" value="1"/>
</dbReference>
<dbReference type="EMBL" id="AKCT01000186">
    <property type="protein sequence ID" value="EKV12045.1"/>
    <property type="molecule type" value="Genomic_DNA"/>
</dbReference>
<sequence>MQSLTMSQSQVHPSRKILLVVTTGGFTHAAPVLEIGRVLAERGHEIEFATLQGQESWVKPDYDFVNKLHQLGPGPTPDQLDGHYRRMQAWDISKGIGQAMGSKYLFDSFWPQTYHRLKEIMEDPATRPDMIVADFFVEAANDIHFEYKLPIAVVCPNMPAFQLPCSYIPGKPGFQLPGTLTSEDTPMWLRMMNEVFFFPDLPAIIRASKWSQKLRSDNGVCYPPHKPSKPDYLILVNSFFGLEIPRDLPPTAAPVGPLLSPTYPPLDPECGAFLATHQSVLYIALGTHIILPHKDAAKIIQAANRLQEDGLIDGVIWAMGKTCRADLDRSASFPVNPGDAKEITLGDLLDNKHPDWVFPFFAPQRAVLDSESTKLYFTHGGGSSANEGLYHGKPMLSMGIFSDQIANTARLVAGGVAESLSKLGFTSDEVYEKAKKILKSENETYSQNVLRLQRIAHVASRRKYHAADLIEELMYDNELRFKDGTELRPMHLQTADMRISAFKAKNWDLYAVSGLALAAVVGSTWMAGHFAWRFRGPVIGQVRSTALAGWEALKNTIYK</sequence>
<dbReference type="PANTHER" id="PTHR48043">
    <property type="entry name" value="EG:EG0003.4 PROTEIN-RELATED"/>
    <property type="match status" value="1"/>
</dbReference>
<organism evidence="3 4">
    <name type="scientific">Penicillium digitatum (strain PHI26 / CECT 20796)</name>
    <name type="common">Green mold</name>
    <dbReference type="NCBI Taxonomy" id="1170229"/>
    <lineage>
        <taxon>Eukaryota</taxon>
        <taxon>Fungi</taxon>
        <taxon>Dikarya</taxon>
        <taxon>Ascomycota</taxon>
        <taxon>Pezizomycotina</taxon>
        <taxon>Eurotiomycetes</taxon>
        <taxon>Eurotiomycetidae</taxon>
        <taxon>Eurotiales</taxon>
        <taxon>Aspergillaceae</taxon>
        <taxon>Penicillium</taxon>
    </lineage>
</organism>
<dbReference type="OMA" id="ANEGLYH"/>
<name>K9FQS7_PEND2</name>
<dbReference type="Proteomes" id="UP000009882">
    <property type="component" value="Unassembled WGS sequence"/>
</dbReference>
<dbReference type="InterPro" id="IPR002213">
    <property type="entry name" value="UDP_glucos_trans"/>
</dbReference>
<accession>K9FQS7</accession>
<dbReference type="PANTHER" id="PTHR48043:SF145">
    <property type="entry name" value="FI06409P-RELATED"/>
    <property type="match status" value="1"/>
</dbReference>
<gene>
    <name evidence="3" type="ORF">PDIG_46600</name>
</gene>
<dbReference type="Gene3D" id="3.40.50.2000">
    <property type="entry name" value="Glycogen Phosphorylase B"/>
    <property type="match status" value="2"/>
</dbReference>
<reference evidence="4" key="1">
    <citation type="journal article" date="2012" name="BMC Genomics">
        <title>Genome sequence of the necrotrophic fungus Penicillium digitatum, the main postharvest pathogen of citrus.</title>
        <authorList>
            <person name="Marcet-Houben M."/>
            <person name="Ballester A.-R."/>
            <person name="de la Fuente B."/>
            <person name="Harries E."/>
            <person name="Marcos J.F."/>
            <person name="Gonzalez-Candelas L."/>
            <person name="Gabaldon T."/>
        </authorList>
    </citation>
    <scope>NUCLEOTIDE SEQUENCE [LARGE SCALE GENOMIC DNA]</scope>
    <source>
        <strain evidence="4">PHI26 / CECT 20796</strain>
    </source>
</reference>
<protein>
    <submittedName>
        <fullName evidence="3">UDP-glucosyl transferase family protein</fullName>
    </submittedName>
</protein>
<proteinExistence type="predicted"/>
<evidence type="ECO:0000256" key="2">
    <source>
        <dbReference type="ARBA" id="ARBA00022679"/>
    </source>
</evidence>
<keyword evidence="1" id="KW-0328">Glycosyltransferase</keyword>
<dbReference type="GO" id="GO:0008194">
    <property type="term" value="F:UDP-glycosyltransferase activity"/>
    <property type="evidence" value="ECO:0007669"/>
    <property type="project" value="InterPro"/>
</dbReference>
<dbReference type="Pfam" id="PF00201">
    <property type="entry name" value="UDPGT"/>
    <property type="match status" value="1"/>
</dbReference>
<dbReference type="InParanoid" id="K9FQS7"/>
<evidence type="ECO:0000313" key="4">
    <source>
        <dbReference type="Proteomes" id="UP000009882"/>
    </source>
</evidence>